<feature type="domain" description="PAS" evidence="2">
    <location>
        <begin position="246"/>
        <end position="311"/>
    </location>
</feature>
<dbReference type="InterPro" id="IPR011598">
    <property type="entry name" value="bHLH_dom"/>
</dbReference>
<feature type="domain" description="BHLH" evidence="3">
    <location>
        <begin position="133"/>
        <end position="188"/>
    </location>
</feature>
<dbReference type="InterPro" id="IPR000014">
    <property type="entry name" value="PAS"/>
</dbReference>
<dbReference type="PROSITE" id="PS50888">
    <property type="entry name" value="BHLH"/>
    <property type="match status" value="1"/>
</dbReference>
<dbReference type="Proteomes" id="UP001107558">
    <property type="component" value="Chromosome 1"/>
</dbReference>
<feature type="compositionally biased region" description="Low complexity" evidence="1">
    <location>
        <begin position="1506"/>
        <end position="1535"/>
    </location>
</feature>
<proteinExistence type="predicted"/>
<dbReference type="PANTHER" id="PTHR10684:SF4">
    <property type="entry name" value="TAIMAN, ISOFORM G"/>
    <property type="match status" value="1"/>
</dbReference>
<feature type="compositionally biased region" description="Polar residues" evidence="1">
    <location>
        <begin position="639"/>
        <end position="649"/>
    </location>
</feature>
<feature type="region of interest" description="Disordered" evidence="1">
    <location>
        <begin position="604"/>
        <end position="681"/>
    </location>
</feature>
<dbReference type="CDD" id="cd00130">
    <property type="entry name" value="PAS"/>
    <property type="match status" value="2"/>
</dbReference>
<feature type="compositionally biased region" description="Low complexity" evidence="1">
    <location>
        <begin position="612"/>
        <end position="630"/>
    </location>
</feature>
<evidence type="ECO:0008006" key="6">
    <source>
        <dbReference type="Google" id="ProtNLM"/>
    </source>
</evidence>
<feature type="compositionally biased region" description="Polar residues" evidence="1">
    <location>
        <begin position="1556"/>
        <end position="1584"/>
    </location>
</feature>
<feature type="region of interest" description="Disordered" evidence="1">
    <location>
        <begin position="1317"/>
        <end position="1336"/>
    </location>
</feature>
<dbReference type="InterPro" id="IPR017426">
    <property type="entry name" value="Nuclear_rcpt_coactivator"/>
</dbReference>
<comment type="caution">
    <text evidence="4">The sequence shown here is derived from an EMBL/GenBank/DDBJ whole genome shotgun (WGS) entry which is preliminary data.</text>
</comment>
<protein>
    <recommendedName>
        <fullName evidence="6">BHLH domain-containing protein</fullName>
    </recommendedName>
</protein>
<dbReference type="InterPro" id="IPR036638">
    <property type="entry name" value="HLH_DNA-bd_sf"/>
</dbReference>
<feature type="region of interest" description="Disordered" evidence="1">
    <location>
        <begin position="739"/>
        <end position="767"/>
    </location>
</feature>
<dbReference type="Pfam" id="PF14598">
    <property type="entry name" value="PAS_11"/>
    <property type="match status" value="1"/>
</dbReference>
<dbReference type="GO" id="GO:0045944">
    <property type="term" value="P:positive regulation of transcription by RNA polymerase II"/>
    <property type="evidence" value="ECO:0007669"/>
    <property type="project" value="TreeGrafter"/>
</dbReference>
<dbReference type="Gene3D" id="4.10.280.10">
    <property type="entry name" value="Helix-loop-helix DNA-binding domain"/>
    <property type="match status" value="1"/>
</dbReference>
<dbReference type="FunFam" id="4.10.280.10:FF:000080">
    <property type="entry name" value="Taiman isoform A"/>
    <property type="match status" value="1"/>
</dbReference>
<feature type="compositionally biased region" description="Low complexity" evidence="1">
    <location>
        <begin position="650"/>
        <end position="681"/>
    </location>
</feature>
<feature type="region of interest" description="Disordered" evidence="1">
    <location>
        <begin position="1391"/>
        <end position="1424"/>
    </location>
</feature>
<feature type="region of interest" description="Disordered" evidence="1">
    <location>
        <begin position="993"/>
        <end position="1013"/>
    </location>
</feature>
<evidence type="ECO:0000313" key="5">
    <source>
        <dbReference type="Proteomes" id="UP001107558"/>
    </source>
</evidence>
<dbReference type="PANTHER" id="PTHR10684">
    <property type="entry name" value="NUCLEAR RECEPTOR COACTIVATOR"/>
    <property type="match status" value="1"/>
</dbReference>
<feature type="compositionally biased region" description="Polar residues" evidence="1">
    <location>
        <begin position="938"/>
        <end position="953"/>
    </location>
</feature>
<feature type="compositionally biased region" description="Low complexity" evidence="1">
    <location>
        <begin position="1317"/>
        <end position="1331"/>
    </location>
</feature>
<keyword evidence="5" id="KW-1185">Reference proteome</keyword>
<dbReference type="GO" id="GO:0003713">
    <property type="term" value="F:transcription coactivator activity"/>
    <property type="evidence" value="ECO:0007669"/>
    <property type="project" value="InterPro"/>
</dbReference>
<dbReference type="GO" id="GO:0046983">
    <property type="term" value="F:protein dimerization activity"/>
    <property type="evidence" value="ECO:0007669"/>
    <property type="project" value="InterPro"/>
</dbReference>
<dbReference type="Gene3D" id="3.30.450.20">
    <property type="entry name" value="PAS domain"/>
    <property type="match status" value="2"/>
</dbReference>
<feature type="region of interest" description="Disordered" evidence="1">
    <location>
        <begin position="1438"/>
        <end position="1457"/>
    </location>
</feature>
<feature type="region of interest" description="Disordered" evidence="1">
    <location>
        <begin position="818"/>
        <end position="846"/>
    </location>
</feature>
<feature type="region of interest" description="Disordered" evidence="1">
    <location>
        <begin position="899"/>
        <end position="964"/>
    </location>
</feature>
<accession>A0A9J6CMI3</accession>
<dbReference type="InterPro" id="IPR035965">
    <property type="entry name" value="PAS-like_dom_sf"/>
</dbReference>
<dbReference type="Pfam" id="PF23172">
    <property type="entry name" value="bHLH_NCOA"/>
    <property type="match status" value="1"/>
</dbReference>
<organism evidence="4 5">
    <name type="scientific">Polypedilum vanderplanki</name>
    <name type="common">Sleeping chironomid midge</name>
    <dbReference type="NCBI Taxonomy" id="319348"/>
    <lineage>
        <taxon>Eukaryota</taxon>
        <taxon>Metazoa</taxon>
        <taxon>Ecdysozoa</taxon>
        <taxon>Arthropoda</taxon>
        <taxon>Hexapoda</taxon>
        <taxon>Insecta</taxon>
        <taxon>Pterygota</taxon>
        <taxon>Neoptera</taxon>
        <taxon>Endopterygota</taxon>
        <taxon>Diptera</taxon>
        <taxon>Nematocera</taxon>
        <taxon>Chironomoidea</taxon>
        <taxon>Chironomidae</taxon>
        <taxon>Chironominae</taxon>
        <taxon>Polypedilum</taxon>
        <taxon>Polypedilum</taxon>
    </lineage>
</organism>
<dbReference type="OrthoDB" id="10035882at2759"/>
<name>A0A9J6CMI3_POLVA</name>
<sequence>MNKRYFCCLKIWNYITLDLVAGITANTEQNIAPPLVPLSGPSPLQLPNPNETHMSIVASENAGLGPRELVLSSVDPWITDTLPPNNTTNSASTAQLSQQQSKIMNVVVPNLACSPAATKKIRRKPENKVSNPQSQINKCNNEKRRRELENEYIEQLGEFLQINKRDMTACKPDKAAILSEVVKKFRSLLEQRARETSTQLRNCNKCPSGCSDSCTIHPVQQGDVSSTEPPLPEPSINGHSPEKSAYFEAVQHYISNVGWALLEINSEGYIEYATENVTDVLHYSRQELCGQSIYSYLHTGDHNKISPILDKNTLSFEWEDDGGPSFTQTPKRTVRIRWLLKSPEDTIEQRQQRANRYKDLLIISAPVKDDADESSSVLCLITLPEDDQSMDTTMPPSHEQLTIRIDADFKIIKVDTTQLRPQFAAFLAKEIGHTITQLVHPQDRNQVMIQLNEVIQQNQTDAQIINYRLQIGQDHYVHTKVQLRMFPSSVQGEPDFVMAVHEILSDNEIMNMEQGNGSGFPGLLGNHSMGMHVKMNQSGIGGPLIGSVINGGSMSQISPRNSLINDTPMIPPPSYTENYFQSETFDFDFTSPTFEMENQLIDSRPESRTSMASVSTPRPSSATAAFSPATQPMCPSPLTPYSQPSPASITNNNNTSMTNNNLTNSGPSCGSNNNSAGFSSSGSNLSGTFQFNFDDKEKMQEQLKAHQQQQENNNTGRLRNLLMKSPSEEGHQILKNLLNSDDDKDHKPLQVANRNPIQRPRSNASCTKSDNMLLQLLNDNDEDKQPSELLRRLQSTKDTKELNNNTDLDNEQLKERLRFQGGPGSLDINSRKRPSDESDDMSAGAPKRLSKLQEKNKMLASLLAGPSRPLNATAINTLSSLPVVRQMPDIPNQLKHNIEQNQQQASTPNNQTIPNTNNKAGNSLTNNNTVNKNSNLKAGQQQQKFVRQQNIARQPSIPGGKNLSKMNESVFLSQLQNQQQQQQQQMVMGCVLSRNSGSQSPFDSNDSTQQFVSSSPGITLAAASSSSTIPTDSVIDPELSDILDNLFDDGNYNENPMMNLIQQNTANNNNSNSMKQQEELAQINKIQQSLMECEDEANFSGSPPAYQMHVAIGAAQQRQASFTQPPPGYADYKRIRLPQMSVTSNNSNNNALNNNNSNSNLVTNSNAAAIAQATNSQKIPSQAQIERFRLQQQVIMEKQRLLQQQQNQQILVTGAPDQLCVQNTGVQSIDSLLNNSVAPNVTLTSRGKMVPDSQLSPNFPQSLMHQQLSPNQQRTNNVSFSSQANQNFQQTTFNSNNGQRLSPQQQQLNQQLLNNFQAGNGQNANNSAQLSPRQPPFNIQATTQANQNQTWNAQSNNIRMNLQQSNPMLNAQLNQQNVGNFPNQRTLIPQRQRSLNSPGAATVSRQSSFNSPDFSEPQSPSAAAQQQYNNNIFNQQQMRLQRQQSIPQATQHLPGGQNNGLNSQMVRQGLRAVVGARQTVGNGNAAAGNGIRRNLNSPMDTLGVDNANPNNNPNNPNNLMISQQQQQQQNQQQQQMPNSIINEMDPSMRFSFDMPQGTTNVETTKLTAPPTQCWSGGNSNNSRISLEERTGDPSKNSSLLLQKLLSD</sequence>
<dbReference type="GO" id="GO:0016922">
    <property type="term" value="F:nuclear receptor binding"/>
    <property type="evidence" value="ECO:0007669"/>
    <property type="project" value="TreeGrafter"/>
</dbReference>
<dbReference type="GO" id="GO:0005634">
    <property type="term" value="C:nucleus"/>
    <property type="evidence" value="ECO:0007669"/>
    <property type="project" value="InterPro"/>
</dbReference>
<dbReference type="SMART" id="SM00353">
    <property type="entry name" value="HLH"/>
    <property type="match status" value="1"/>
</dbReference>
<feature type="region of interest" description="Disordered" evidence="1">
    <location>
        <begin position="1484"/>
        <end position="1536"/>
    </location>
</feature>
<dbReference type="PROSITE" id="PS50112">
    <property type="entry name" value="PAS"/>
    <property type="match status" value="1"/>
</dbReference>
<dbReference type="GO" id="GO:0032870">
    <property type="term" value="P:cellular response to hormone stimulus"/>
    <property type="evidence" value="ECO:0007669"/>
    <property type="project" value="TreeGrafter"/>
</dbReference>
<dbReference type="SMART" id="SM00091">
    <property type="entry name" value="PAS"/>
    <property type="match status" value="2"/>
</dbReference>
<feature type="compositionally biased region" description="Polar residues" evidence="1">
    <location>
        <begin position="752"/>
        <end position="767"/>
    </location>
</feature>
<feature type="region of interest" description="Disordered" evidence="1">
    <location>
        <begin position="794"/>
        <end position="813"/>
    </location>
</feature>
<feature type="region of interest" description="Disordered" evidence="1">
    <location>
        <begin position="1548"/>
        <end position="1597"/>
    </location>
</feature>
<evidence type="ECO:0000259" key="2">
    <source>
        <dbReference type="PROSITE" id="PS50112"/>
    </source>
</evidence>
<dbReference type="InterPro" id="IPR056193">
    <property type="entry name" value="bHLH_NCOA1-3"/>
</dbReference>
<reference evidence="4" key="1">
    <citation type="submission" date="2021-03" db="EMBL/GenBank/DDBJ databases">
        <title>Chromosome level genome of the anhydrobiotic midge Polypedilum vanderplanki.</title>
        <authorList>
            <person name="Yoshida Y."/>
            <person name="Kikawada T."/>
            <person name="Gusev O."/>
        </authorList>
    </citation>
    <scope>NUCLEOTIDE SEQUENCE</scope>
    <source>
        <strain evidence="4">NIAS01</strain>
        <tissue evidence="4">Whole body or cell culture</tissue>
    </source>
</reference>
<evidence type="ECO:0000256" key="1">
    <source>
        <dbReference type="SAM" id="MobiDB-lite"/>
    </source>
</evidence>
<evidence type="ECO:0000259" key="3">
    <source>
        <dbReference type="PROSITE" id="PS50888"/>
    </source>
</evidence>
<feature type="compositionally biased region" description="Low complexity" evidence="1">
    <location>
        <begin position="907"/>
        <end position="937"/>
    </location>
</feature>
<dbReference type="SUPFAM" id="SSF55785">
    <property type="entry name" value="PYP-like sensor domain (PAS domain)"/>
    <property type="match status" value="2"/>
</dbReference>
<gene>
    <name evidence="4" type="ORF">PVAND_012773</name>
</gene>
<dbReference type="EMBL" id="JADBJN010000001">
    <property type="protein sequence ID" value="KAG5683498.1"/>
    <property type="molecule type" value="Genomic_DNA"/>
</dbReference>
<dbReference type="SUPFAM" id="SSF47459">
    <property type="entry name" value="HLH, helix-loop-helix DNA-binding domain"/>
    <property type="match status" value="1"/>
</dbReference>
<evidence type="ECO:0000313" key="4">
    <source>
        <dbReference type="EMBL" id="KAG5683498.1"/>
    </source>
</evidence>